<name>A0ACC5RDT6_9HYPH</name>
<comment type="caution">
    <text evidence="1">The sequence shown here is derived from an EMBL/GenBank/DDBJ whole genome shotgun (WGS) entry which is preliminary data.</text>
</comment>
<evidence type="ECO:0000313" key="2">
    <source>
        <dbReference type="Proteomes" id="UP000616151"/>
    </source>
</evidence>
<accession>A0ACC5RDT6</accession>
<reference evidence="1" key="1">
    <citation type="submission" date="2021-01" db="EMBL/GenBank/DDBJ databases">
        <authorList>
            <person name="Sun Q."/>
        </authorList>
    </citation>
    <scope>NUCLEOTIDE SEQUENCE</scope>
    <source>
        <strain evidence="1">YIM B02566</strain>
    </source>
</reference>
<protein>
    <submittedName>
        <fullName evidence="1">Sn-glycerol-1-phosphate dehydrogenase</fullName>
    </submittedName>
</protein>
<evidence type="ECO:0000313" key="1">
    <source>
        <dbReference type="EMBL" id="MBK1870808.1"/>
    </source>
</evidence>
<organism evidence="1 2">
    <name type="scientific">Taklimakanibacter albus</name>
    <dbReference type="NCBI Taxonomy" id="2800327"/>
    <lineage>
        <taxon>Bacteria</taxon>
        <taxon>Pseudomonadati</taxon>
        <taxon>Pseudomonadota</taxon>
        <taxon>Alphaproteobacteria</taxon>
        <taxon>Hyphomicrobiales</taxon>
        <taxon>Aestuariivirgaceae</taxon>
        <taxon>Taklimakanibacter</taxon>
    </lineage>
</organism>
<sequence>MFAPDKITQLLDGTYEDPDGLGKQRVDTRSLIIAPKLDGMERDLVKALDLGRHVAVVSDQTTHAILGQRVERALAGLCRVQSLVLPEAPHPDDETVSAIRKATTSADALIAIGSGTINDLCKYASAEDKKPYAVFATAPSMNGYTSVNAAITVHGHKKSLAAQAPRGAFFDLAILAAAPKRLIRSGLGDSLCRATSQADWLLAHLLLDQPYRRLPYALLKDDEAPLFAQSAALMAGDLAAMERLVRTLVLSGFGTAIHGNSQPASQGEHLISHYIDMLGDPARPLVYHGEQIGVTTLSMARLQQEMLKRPPRLGPDSETEASFTSRYGETLGPSCWADFAHKRLSAEKAEALNDHIARSWPDIADKIAAISLAPDHLEKVLKAAGAEITPEAIHLPRAFYDQALLRCREIRNRYTFLDLAANGGRLAPMLANL</sequence>
<dbReference type="EMBL" id="JAENHL010000008">
    <property type="protein sequence ID" value="MBK1870808.1"/>
    <property type="molecule type" value="Genomic_DNA"/>
</dbReference>
<dbReference type="Proteomes" id="UP000616151">
    <property type="component" value="Unassembled WGS sequence"/>
</dbReference>
<gene>
    <name evidence="1" type="ORF">JHL16_30865</name>
</gene>
<proteinExistence type="predicted"/>
<keyword evidence="2" id="KW-1185">Reference proteome</keyword>